<reference evidence="6" key="1">
    <citation type="journal article" date="2020" name="mSystems">
        <title>Genome- and Community-Level Interaction Insights into Carbon Utilization and Element Cycling Functions of Hydrothermarchaeota in Hydrothermal Sediment.</title>
        <authorList>
            <person name="Zhou Z."/>
            <person name="Liu Y."/>
            <person name="Xu W."/>
            <person name="Pan J."/>
            <person name="Luo Z.H."/>
            <person name="Li M."/>
        </authorList>
    </citation>
    <scope>NUCLEOTIDE SEQUENCE [LARGE SCALE GENOMIC DNA]</scope>
    <source>
        <strain evidence="6">SpSt-1233</strain>
    </source>
</reference>
<evidence type="ECO:0000313" key="6">
    <source>
        <dbReference type="EMBL" id="HER43071.1"/>
    </source>
</evidence>
<dbReference type="GO" id="GO:0022857">
    <property type="term" value="F:transmembrane transporter activity"/>
    <property type="evidence" value="ECO:0007669"/>
    <property type="project" value="InterPro"/>
</dbReference>
<comment type="caution">
    <text evidence="6">The sequence shown here is derived from an EMBL/GenBank/DDBJ whole genome shotgun (WGS) entry which is preliminary data.</text>
</comment>
<evidence type="ECO:0000259" key="5">
    <source>
        <dbReference type="PROSITE" id="PS50850"/>
    </source>
</evidence>
<dbReference type="SUPFAM" id="SSF103473">
    <property type="entry name" value="MFS general substrate transporter"/>
    <property type="match status" value="1"/>
</dbReference>
<keyword evidence="2 4" id="KW-1133">Transmembrane helix</keyword>
<sequence length="76" mass="8096">MSGNDSRKTVRTFAAASFLNDLGSDMIYPIWPLFVTVYLGADMAVLGLVDGLGEAVVSISKAVSGFLSDRLGKRKV</sequence>
<dbReference type="Proteomes" id="UP000886069">
    <property type="component" value="Unassembled WGS sequence"/>
</dbReference>
<evidence type="ECO:0000256" key="2">
    <source>
        <dbReference type="ARBA" id="ARBA00022989"/>
    </source>
</evidence>
<dbReference type="PANTHER" id="PTHR23518:SF2">
    <property type="entry name" value="MAJOR FACILITATOR SUPERFAMILY TRANSPORTER"/>
    <property type="match status" value="1"/>
</dbReference>
<evidence type="ECO:0000256" key="1">
    <source>
        <dbReference type="ARBA" id="ARBA00022692"/>
    </source>
</evidence>
<dbReference type="PANTHER" id="PTHR23518">
    <property type="entry name" value="C-METHYLTRANSFERASE"/>
    <property type="match status" value="1"/>
</dbReference>
<keyword evidence="3 4" id="KW-0472">Membrane</keyword>
<feature type="domain" description="Major facilitator superfamily (MFS) profile" evidence="5">
    <location>
        <begin position="1"/>
        <end position="76"/>
    </location>
</feature>
<dbReference type="Gene3D" id="1.20.1250.20">
    <property type="entry name" value="MFS general substrate transporter like domains"/>
    <property type="match status" value="1"/>
</dbReference>
<feature type="non-terminal residue" evidence="6">
    <location>
        <position position="76"/>
    </location>
</feature>
<proteinExistence type="predicted"/>
<organism evidence="6">
    <name type="scientific">Eiseniibacteriota bacterium</name>
    <dbReference type="NCBI Taxonomy" id="2212470"/>
    <lineage>
        <taxon>Bacteria</taxon>
        <taxon>Candidatus Eiseniibacteriota</taxon>
    </lineage>
</organism>
<dbReference type="AlphaFoldDB" id="A0A7V2ATQ6"/>
<evidence type="ECO:0000256" key="4">
    <source>
        <dbReference type="SAM" id="Phobius"/>
    </source>
</evidence>
<gene>
    <name evidence="6" type="ORF">ENO08_01255</name>
</gene>
<dbReference type="InterPro" id="IPR020846">
    <property type="entry name" value="MFS_dom"/>
</dbReference>
<name>A0A7V2ATQ6_UNCEI</name>
<accession>A0A7V2ATQ6</accession>
<protein>
    <submittedName>
        <fullName evidence="6">MFS transporter</fullName>
    </submittedName>
</protein>
<dbReference type="EMBL" id="DSEC01000089">
    <property type="protein sequence ID" value="HER43071.1"/>
    <property type="molecule type" value="Genomic_DNA"/>
</dbReference>
<feature type="transmembrane region" description="Helical" evidence="4">
    <location>
        <begin position="26"/>
        <end position="49"/>
    </location>
</feature>
<dbReference type="InterPro" id="IPR036259">
    <property type="entry name" value="MFS_trans_sf"/>
</dbReference>
<keyword evidence="1 4" id="KW-0812">Transmembrane</keyword>
<dbReference type="PROSITE" id="PS50850">
    <property type="entry name" value="MFS"/>
    <property type="match status" value="1"/>
</dbReference>
<evidence type="ECO:0000256" key="3">
    <source>
        <dbReference type="ARBA" id="ARBA00023136"/>
    </source>
</evidence>